<keyword evidence="2" id="KW-1133">Transmembrane helix</keyword>
<protein>
    <submittedName>
        <fullName evidence="3">Uncharacterized protein</fullName>
    </submittedName>
</protein>
<evidence type="ECO:0000313" key="3">
    <source>
        <dbReference type="EMBL" id="GFR91237.1"/>
    </source>
</evidence>
<dbReference type="Pfam" id="PF23670">
    <property type="entry name" value="PIGBOS1"/>
    <property type="match status" value="1"/>
</dbReference>
<feature type="transmembrane region" description="Helical" evidence="2">
    <location>
        <begin position="12"/>
        <end position="30"/>
    </location>
</feature>
<feature type="compositionally biased region" description="Low complexity" evidence="1">
    <location>
        <begin position="59"/>
        <end position="73"/>
    </location>
</feature>
<dbReference type="EMBL" id="BMAT01012386">
    <property type="protein sequence ID" value="GFR91237.1"/>
    <property type="molecule type" value="Genomic_DNA"/>
</dbReference>
<keyword evidence="4" id="KW-1185">Reference proteome</keyword>
<accession>A0AAV4GZP4</accession>
<sequence>MRIRIRRRLPVSVYFVTIILGVAGGVYIWHPVVKQLKLQQQLEAPKAEAVSEKSTEVGAPVSPAAASSIPKKE</sequence>
<evidence type="ECO:0000256" key="2">
    <source>
        <dbReference type="SAM" id="Phobius"/>
    </source>
</evidence>
<name>A0AAV4GZP4_9GAST</name>
<keyword evidence="2" id="KW-0472">Membrane</keyword>
<dbReference type="InterPro" id="IPR057394">
    <property type="entry name" value="PIGBOS1"/>
</dbReference>
<keyword evidence="2" id="KW-0812">Transmembrane</keyword>
<reference evidence="3 4" key="1">
    <citation type="journal article" date="2021" name="Elife">
        <title>Chloroplast acquisition without the gene transfer in kleptoplastic sea slugs, Plakobranchus ocellatus.</title>
        <authorList>
            <person name="Maeda T."/>
            <person name="Takahashi S."/>
            <person name="Yoshida T."/>
            <person name="Shimamura S."/>
            <person name="Takaki Y."/>
            <person name="Nagai Y."/>
            <person name="Toyoda A."/>
            <person name="Suzuki Y."/>
            <person name="Arimoto A."/>
            <person name="Ishii H."/>
            <person name="Satoh N."/>
            <person name="Nishiyama T."/>
            <person name="Hasebe M."/>
            <person name="Maruyama T."/>
            <person name="Minagawa J."/>
            <person name="Obokata J."/>
            <person name="Shigenobu S."/>
        </authorList>
    </citation>
    <scope>NUCLEOTIDE SEQUENCE [LARGE SCALE GENOMIC DNA]</scope>
</reference>
<dbReference type="AlphaFoldDB" id="A0AAV4GZP4"/>
<evidence type="ECO:0000256" key="1">
    <source>
        <dbReference type="SAM" id="MobiDB-lite"/>
    </source>
</evidence>
<organism evidence="3 4">
    <name type="scientific">Elysia marginata</name>
    <dbReference type="NCBI Taxonomy" id="1093978"/>
    <lineage>
        <taxon>Eukaryota</taxon>
        <taxon>Metazoa</taxon>
        <taxon>Spiralia</taxon>
        <taxon>Lophotrochozoa</taxon>
        <taxon>Mollusca</taxon>
        <taxon>Gastropoda</taxon>
        <taxon>Heterobranchia</taxon>
        <taxon>Euthyneura</taxon>
        <taxon>Panpulmonata</taxon>
        <taxon>Sacoglossa</taxon>
        <taxon>Placobranchoidea</taxon>
        <taxon>Plakobranchidae</taxon>
        <taxon>Elysia</taxon>
    </lineage>
</organism>
<proteinExistence type="predicted"/>
<dbReference type="Proteomes" id="UP000762676">
    <property type="component" value="Unassembled WGS sequence"/>
</dbReference>
<gene>
    <name evidence="3" type="ORF">ElyMa_006170900</name>
</gene>
<comment type="caution">
    <text evidence="3">The sequence shown here is derived from an EMBL/GenBank/DDBJ whole genome shotgun (WGS) entry which is preliminary data.</text>
</comment>
<evidence type="ECO:0000313" key="4">
    <source>
        <dbReference type="Proteomes" id="UP000762676"/>
    </source>
</evidence>
<feature type="region of interest" description="Disordered" evidence="1">
    <location>
        <begin position="49"/>
        <end position="73"/>
    </location>
</feature>